<accession>A0A0X3PUP3</accession>
<reference evidence="1" key="1">
    <citation type="submission" date="2016-01" db="EMBL/GenBank/DDBJ databases">
        <title>Reference transcriptome for the parasite Schistocephalus solidus: insights into the molecular evolution of parasitism.</title>
        <authorList>
            <person name="Hebert F.O."/>
            <person name="Grambauer S."/>
            <person name="Barber I."/>
            <person name="Landry C.R."/>
            <person name="Aubin-Horth N."/>
        </authorList>
    </citation>
    <scope>NUCLEOTIDE SEQUENCE</scope>
</reference>
<organism evidence="1">
    <name type="scientific">Schistocephalus solidus</name>
    <name type="common">Tapeworm</name>
    <dbReference type="NCBI Taxonomy" id="70667"/>
    <lineage>
        <taxon>Eukaryota</taxon>
        <taxon>Metazoa</taxon>
        <taxon>Spiralia</taxon>
        <taxon>Lophotrochozoa</taxon>
        <taxon>Platyhelminthes</taxon>
        <taxon>Cestoda</taxon>
        <taxon>Eucestoda</taxon>
        <taxon>Diphyllobothriidea</taxon>
        <taxon>Diphyllobothriidae</taxon>
        <taxon>Schistocephalus</taxon>
    </lineage>
</organism>
<dbReference type="AlphaFoldDB" id="A0A0X3PUP3"/>
<name>A0A0X3PUP3_SCHSO</name>
<proteinExistence type="predicted"/>
<protein>
    <submittedName>
        <fullName evidence="1">Uncharacterized protein</fullName>
    </submittedName>
</protein>
<gene>
    <name evidence="1" type="ORF">TR153595</name>
</gene>
<sequence>MHCDGGVTGFIQCRSPVFTVECRENIFFKITCSANCFCRGCINILVSWRCTSDSADARSHRLRFLSSMKVNSRARITGLSRATIYSCQSTENRVYCYVPGQSSVIPETEVAVNCRSEVCKDGQRVCAKWPVHLLPHVLVDVTACHTDFFLARALNDQTPSFIVCVPSMRIAVGDQVEMWNVWWAGPSRVNSNAELLVPTILSTIVRRNDSNGADEDVSRHVILELPLSCTRLSSSWRDKAWLIDLQLLLREQIKDHKAVSEVAAAVVRTLCKQVGAVTSEGPSRRNQYAEEFVHFSGQLPYEPNEIGLSSYQVLLSNDLPASGTSTYPHLPPVWHETCLWPPAVAEEGEEAKQDEELEQTPPIRLLEPVGVRPTDKFVLLGRLNWHPRHNVLTVGRLDAESADVLPLFFAAAAADSAGEDADWCPGRSLVICSGLRLITAKEAQPIHIFGQKITFFERFLVIQGLYVLPRENAAHIIPEASSTIVEDSQFLSEHLTVFLRHVGAGLSPTIFTFKYDVTASVEEANSTTSLGSLTVCGEVARRAYCSGIFQVGSTLLLELPVPPGDPGVGTTSTQLISVTRVAQPFERKLSTCRHLVGLFRCKVLSIAEASRLLGSLSSRSCYLSPSGDHFRINLQGLIARCLVRPDGHSRSKGSIWLVDPLPPTPSVPQLRVDFFSDSSLSDLRRLPALTRVCLFKARAYWSHSDCCWKLVIPLHPNRFQVDAIPSFVASTSGGFPFDSTMVHESEEEEEEVRVDPCPQCSVKLTTQEASQCRSFPGFDVSSSSSLSALSILAFCESDYSGDAKFYLVDLLKCLKLQITFSKALAASNPTASVKLKCLVSDGSAAAIITFDTDDFCPKPPGKDATAMSSTFYPDSMVALSISSRQSLLPCREQLDRLSLLLGLNPSMTLDLLRSVMRLGYTVWTWQPPSKETTGLQDAANEEHAVGLALTNWLSSPGFLRPLRLALVHTRPMGRRQAPWRLRKTKLGPGNNSVTGEVYLVVPPYPQLRVA</sequence>
<dbReference type="EMBL" id="GEEE01008365">
    <property type="protein sequence ID" value="JAP54860.1"/>
    <property type="molecule type" value="Transcribed_RNA"/>
</dbReference>
<evidence type="ECO:0000313" key="1">
    <source>
        <dbReference type="EMBL" id="JAP54860.1"/>
    </source>
</evidence>